<dbReference type="RefSeq" id="WP_307684842.1">
    <property type="nucleotide sequence ID" value="NZ_JAUSRD010000004.1"/>
</dbReference>
<evidence type="ECO:0000313" key="2">
    <source>
        <dbReference type="Proteomes" id="UP001242045"/>
    </source>
</evidence>
<dbReference type="Proteomes" id="UP001242045">
    <property type="component" value="Unassembled WGS sequence"/>
</dbReference>
<name>A0AAW8D1S3_9BURK</name>
<protein>
    <recommendedName>
        <fullName evidence="3">Excisionase</fullName>
    </recommendedName>
</protein>
<accession>A0AAW8D1S3</accession>
<proteinExistence type="predicted"/>
<comment type="caution">
    <text evidence="1">The sequence shown here is derived from an EMBL/GenBank/DDBJ whole genome shotgun (WGS) entry which is preliminary data.</text>
</comment>
<dbReference type="EMBL" id="JAUSRD010000004">
    <property type="protein sequence ID" value="MDP9893210.1"/>
    <property type="molecule type" value="Genomic_DNA"/>
</dbReference>
<evidence type="ECO:0000313" key="1">
    <source>
        <dbReference type="EMBL" id="MDP9893210.1"/>
    </source>
</evidence>
<dbReference type="AlphaFoldDB" id="A0AAW8D1S3"/>
<sequence length="72" mass="8440">MSPSVMIEWMPLLRYCELYGETPDAVDKRVRNGYWLRDVHVRLPAGSKQTWINIEAVNDWAAGRTPKIKRPR</sequence>
<evidence type="ECO:0008006" key="3">
    <source>
        <dbReference type="Google" id="ProtNLM"/>
    </source>
</evidence>
<gene>
    <name evidence="1" type="ORF">J2W31_002321</name>
</gene>
<organism evidence="1 2">
    <name type="scientific">Variovorax boronicumulans</name>
    <dbReference type="NCBI Taxonomy" id="436515"/>
    <lineage>
        <taxon>Bacteria</taxon>
        <taxon>Pseudomonadati</taxon>
        <taxon>Pseudomonadota</taxon>
        <taxon>Betaproteobacteria</taxon>
        <taxon>Burkholderiales</taxon>
        <taxon>Comamonadaceae</taxon>
        <taxon>Variovorax</taxon>
    </lineage>
</organism>
<reference evidence="1" key="1">
    <citation type="submission" date="2023-07" db="EMBL/GenBank/DDBJ databases">
        <title>Sorghum-associated microbial communities from plants grown in Nebraska, USA.</title>
        <authorList>
            <person name="Schachtman D."/>
        </authorList>
    </citation>
    <scope>NUCLEOTIDE SEQUENCE</scope>
    <source>
        <strain evidence="1">DS3754</strain>
    </source>
</reference>